<feature type="transmembrane region" description="Helical" evidence="2">
    <location>
        <begin position="129"/>
        <end position="155"/>
    </location>
</feature>
<dbReference type="Proteomes" id="UP001500888">
    <property type="component" value="Unassembled WGS sequence"/>
</dbReference>
<evidence type="ECO:0000256" key="2">
    <source>
        <dbReference type="SAM" id="Phobius"/>
    </source>
</evidence>
<gene>
    <name evidence="3" type="ORF">GCM10022226_17810</name>
</gene>
<evidence type="ECO:0008006" key="5">
    <source>
        <dbReference type="Google" id="ProtNLM"/>
    </source>
</evidence>
<dbReference type="RefSeq" id="WP_344936574.1">
    <property type="nucleotide sequence ID" value="NZ_BAAAZR010000002.1"/>
</dbReference>
<protein>
    <recommendedName>
        <fullName evidence="5">O-antigen ligase domain-containing protein</fullName>
    </recommendedName>
</protein>
<feature type="transmembrane region" description="Helical" evidence="2">
    <location>
        <begin position="238"/>
        <end position="264"/>
    </location>
</feature>
<reference evidence="4" key="1">
    <citation type="journal article" date="2019" name="Int. J. Syst. Evol. Microbiol.">
        <title>The Global Catalogue of Microorganisms (GCM) 10K type strain sequencing project: providing services to taxonomists for standard genome sequencing and annotation.</title>
        <authorList>
            <consortium name="The Broad Institute Genomics Platform"/>
            <consortium name="The Broad Institute Genome Sequencing Center for Infectious Disease"/>
            <person name="Wu L."/>
            <person name="Ma J."/>
        </authorList>
    </citation>
    <scope>NUCLEOTIDE SEQUENCE [LARGE SCALE GENOMIC DNA]</scope>
    <source>
        <strain evidence="4">JCM 16908</strain>
    </source>
</reference>
<feature type="compositionally biased region" description="Low complexity" evidence="1">
    <location>
        <begin position="1"/>
        <end position="19"/>
    </location>
</feature>
<feature type="transmembrane region" description="Helical" evidence="2">
    <location>
        <begin position="98"/>
        <end position="117"/>
    </location>
</feature>
<feature type="transmembrane region" description="Helical" evidence="2">
    <location>
        <begin position="276"/>
        <end position="295"/>
    </location>
</feature>
<keyword evidence="2" id="KW-0812">Transmembrane</keyword>
<keyword evidence="2" id="KW-0472">Membrane</keyword>
<evidence type="ECO:0000256" key="1">
    <source>
        <dbReference type="SAM" id="MobiDB-lite"/>
    </source>
</evidence>
<comment type="caution">
    <text evidence="3">The sequence shown here is derived from an EMBL/GenBank/DDBJ whole genome shotgun (WGS) entry which is preliminary data.</text>
</comment>
<accession>A0ABP7HQD0</accession>
<feature type="transmembrane region" description="Helical" evidence="2">
    <location>
        <begin position="380"/>
        <end position="409"/>
    </location>
</feature>
<feature type="transmembrane region" description="Helical" evidence="2">
    <location>
        <begin position="70"/>
        <end position="91"/>
    </location>
</feature>
<sequence>MSAAAVEGTIATGTGTVTAPETEGAPSRGRSGGRSIDPITLLRWTSGTALVLVAEWQARFGAHPALRGPLLGLALLLLPLDLLPALVMLFIRVGDPVAGVLLPADVIALVYLARVALHPTALGLRLTPSRIVLALFLLWAVLATMAGVGILTALGRIALYAALGMAVTHHPRAKKYVLWGAVAWALTSVVLYLPEFPSRLWGFYIDDPAQAGGLFIAALLVVLASKLPTAWKVLLGGLIAFGIVATFTRSIWFAFCVVLVAAVLPRRWYVPLLLPPALGVLSIPFVPQITELFALNSQSGLIRMNSLMVGLREFWDRPIAGHGWAFSSFLTETEGVGLSSTPLYSMWIYIAASVGIVGVILFAAFLALVAREVLNDTVAYFFLIAILATALSEMPFFGSCLNGLLFFLLTSVYSERTSETGPATPERMSAERC</sequence>
<keyword evidence="2" id="KW-1133">Transmembrane helix</keyword>
<feature type="region of interest" description="Disordered" evidence="1">
    <location>
        <begin position="1"/>
        <end position="33"/>
    </location>
</feature>
<organism evidence="3 4">
    <name type="scientific">Sphaerisporangium flaviroseum</name>
    <dbReference type="NCBI Taxonomy" id="509199"/>
    <lineage>
        <taxon>Bacteria</taxon>
        <taxon>Bacillati</taxon>
        <taxon>Actinomycetota</taxon>
        <taxon>Actinomycetes</taxon>
        <taxon>Streptosporangiales</taxon>
        <taxon>Streptosporangiaceae</taxon>
        <taxon>Sphaerisporangium</taxon>
    </lineage>
</organism>
<proteinExistence type="predicted"/>
<evidence type="ECO:0000313" key="3">
    <source>
        <dbReference type="EMBL" id="GAA3798851.1"/>
    </source>
</evidence>
<name>A0ABP7HQD0_9ACTN</name>
<feature type="transmembrane region" description="Helical" evidence="2">
    <location>
        <begin position="176"/>
        <end position="193"/>
    </location>
</feature>
<keyword evidence="4" id="KW-1185">Reference proteome</keyword>
<feature type="transmembrane region" description="Helical" evidence="2">
    <location>
        <begin position="347"/>
        <end position="368"/>
    </location>
</feature>
<dbReference type="EMBL" id="BAAAZR010000002">
    <property type="protein sequence ID" value="GAA3798851.1"/>
    <property type="molecule type" value="Genomic_DNA"/>
</dbReference>
<evidence type="ECO:0000313" key="4">
    <source>
        <dbReference type="Proteomes" id="UP001500888"/>
    </source>
</evidence>